<evidence type="ECO:0000313" key="3">
    <source>
        <dbReference type="Proteomes" id="UP000635142"/>
    </source>
</evidence>
<dbReference type="Pfam" id="PF06568">
    <property type="entry name" value="YjiS-like"/>
    <property type="match status" value="1"/>
</dbReference>
<evidence type="ECO:0000313" key="2">
    <source>
        <dbReference type="EMBL" id="MBD3663667.1"/>
    </source>
</evidence>
<dbReference type="RefSeq" id="WP_191074611.1">
    <property type="nucleotide sequence ID" value="NZ_JACTAG010000001.1"/>
</dbReference>
<dbReference type="InterPro" id="IPR009506">
    <property type="entry name" value="YjiS-like"/>
</dbReference>
<organism evidence="2 3">
    <name type="scientific">Sulfitobacter aestuariivivens</name>
    <dbReference type="NCBI Taxonomy" id="2766981"/>
    <lineage>
        <taxon>Bacteria</taxon>
        <taxon>Pseudomonadati</taxon>
        <taxon>Pseudomonadota</taxon>
        <taxon>Alphaproteobacteria</taxon>
        <taxon>Rhodobacterales</taxon>
        <taxon>Roseobacteraceae</taxon>
        <taxon>Sulfitobacter</taxon>
    </lineage>
</organism>
<accession>A0A927HDG7</accession>
<dbReference type="EMBL" id="JACTAG010000001">
    <property type="protein sequence ID" value="MBD3663667.1"/>
    <property type="molecule type" value="Genomic_DNA"/>
</dbReference>
<proteinExistence type="predicted"/>
<name>A0A927HDG7_9RHOB</name>
<protein>
    <submittedName>
        <fullName evidence="2">DUF1127 domain-containing protein</fullName>
    </submittedName>
</protein>
<evidence type="ECO:0000259" key="1">
    <source>
        <dbReference type="Pfam" id="PF06568"/>
    </source>
</evidence>
<gene>
    <name evidence="2" type="ORF">H9Q16_07015</name>
</gene>
<comment type="caution">
    <text evidence="2">The sequence shown here is derived from an EMBL/GenBank/DDBJ whole genome shotgun (WGS) entry which is preliminary data.</text>
</comment>
<sequence>MAYLNVTNAPAATFFARVGTAIGALTDRYKQHRLYRETYSELSNLTNRELDDLGLHRADLDRVAREATWG</sequence>
<keyword evidence="3" id="KW-1185">Reference proteome</keyword>
<dbReference type="AlphaFoldDB" id="A0A927HDG7"/>
<feature type="domain" description="YjiS-like" evidence="1">
    <location>
        <begin position="27"/>
        <end position="60"/>
    </location>
</feature>
<dbReference type="Proteomes" id="UP000635142">
    <property type="component" value="Unassembled WGS sequence"/>
</dbReference>
<reference evidence="2" key="1">
    <citation type="submission" date="2020-08" db="EMBL/GenBank/DDBJ databases">
        <title>Sulfitobacter aestuariivivens sp. nov., isolated from a tidal flat.</title>
        <authorList>
            <person name="Park S."/>
            <person name="Yoon J.-H."/>
        </authorList>
    </citation>
    <scope>NUCLEOTIDE SEQUENCE</scope>
    <source>
        <strain evidence="2">TSTF-M16</strain>
    </source>
</reference>